<dbReference type="EMBL" id="UXSR01000327">
    <property type="protein sequence ID" value="VDD76153.1"/>
    <property type="molecule type" value="Genomic_DNA"/>
</dbReference>
<dbReference type="PRINTS" id="PR00449">
    <property type="entry name" value="RASTRNSFRMNG"/>
</dbReference>
<dbReference type="GO" id="GO:0003924">
    <property type="term" value="F:GTPase activity"/>
    <property type="evidence" value="ECO:0007669"/>
    <property type="project" value="InterPro"/>
</dbReference>
<evidence type="ECO:0000256" key="6">
    <source>
        <dbReference type="ARBA" id="ARBA00023134"/>
    </source>
</evidence>
<dbReference type="WBParaSite" id="MCU_007867-RA">
    <property type="protein sequence ID" value="MCU_007867-RA"/>
    <property type="gene ID" value="MCU_007867"/>
</dbReference>
<gene>
    <name evidence="10" type="ORF">MCOS_LOCUS2156</name>
</gene>
<reference evidence="12" key="2">
    <citation type="submission" date="2019-11" db="UniProtKB">
        <authorList>
            <consortium name="WormBaseParasite"/>
        </authorList>
    </citation>
    <scope>IDENTIFICATION</scope>
</reference>
<dbReference type="STRING" id="53468.A0A0R3U5Y6"/>
<comment type="similarity">
    <text evidence="2">Belongs to the small GTPase superfamily. Rho family.</text>
</comment>
<dbReference type="InterPro" id="IPR001806">
    <property type="entry name" value="Small_GTPase"/>
</dbReference>
<evidence type="ECO:0000313" key="12">
    <source>
        <dbReference type="WBParaSite" id="MCU_007867-RA"/>
    </source>
</evidence>
<dbReference type="InterPro" id="IPR003578">
    <property type="entry name" value="Small_GTPase_Rho"/>
</dbReference>
<dbReference type="CDD" id="cd00157">
    <property type="entry name" value="Rho"/>
    <property type="match status" value="1"/>
</dbReference>
<dbReference type="InterPro" id="IPR005225">
    <property type="entry name" value="Small_GTP-bd"/>
</dbReference>
<dbReference type="SMART" id="SM00174">
    <property type="entry name" value="RHO"/>
    <property type="match status" value="1"/>
</dbReference>
<dbReference type="PROSITE" id="PS51419">
    <property type="entry name" value="RAB"/>
    <property type="match status" value="1"/>
</dbReference>
<dbReference type="SMART" id="SM00175">
    <property type="entry name" value="RAB"/>
    <property type="match status" value="1"/>
</dbReference>
<dbReference type="FunFam" id="3.40.50.300:FF:000983">
    <property type="entry name" value="Rho family GTPase"/>
    <property type="match status" value="1"/>
</dbReference>
<keyword evidence="6" id="KW-0342">GTP-binding</keyword>
<dbReference type="SUPFAM" id="SSF52540">
    <property type="entry name" value="P-loop containing nucleoside triphosphate hydrolases"/>
    <property type="match status" value="1"/>
</dbReference>
<dbReference type="GO" id="GO:0005525">
    <property type="term" value="F:GTP binding"/>
    <property type="evidence" value="ECO:0007669"/>
    <property type="project" value="UniProtKB-KW"/>
</dbReference>
<evidence type="ECO:0000256" key="9">
    <source>
        <dbReference type="ARBA" id="ARBA00023289"/>
    </source>
</evidence>
<keyword evidence="7" id="KW-0472">Membrane</keyword>
<dbReference type="GO" id="GO:0007264">
    <property type="term" value="P:small GTPase-mediated signal transduction"/>
    <property type="evidence" value="ECO:0007669"/>
    <property type="project" value="InterPro"/>
</dbReference>
<dbReference type="NCBIfam" id="TIGR00231">
    <property type="entry name" value="small_GTP"/>
    <property type="match status" value="1"/>
</dbReference>
<comment type="subcellular location">
    <subcellularLocation>
        <location evidence="1">Cell membrane</location>
        <topology evidence="1">Lipid-anchor</topology>
        <orientation evidence="1">Cytoplasmic side</orientation>
    </subcellularLocation>
</comment>
<keyword evidence="5" id="KW-0547">Nucleotide-binding</keyword>
<accession>A0A0R3U5Y6</accession>
<evidence type="ECO:0000256" key="5">
    <source>
        <dbReference type="ARBA" id="ARBA00022741"/>
    </source>
</evidence>
<dbReference type="GO" id="GO:0005886">
    <property type="term" value="C:plasma membrane"/>
    <property type="evidence" value="ECO:0007669"/>
    <property type="project" value="UniProtKB-SubCell"/>
</dbReference>
<organism evidence="10 11">
    <name type="scientific">Mesocestoides corti</name>
    <name type="common">Flatworm</name>
    <dbReference type="NCBI Taxonomy" id="53468"/>
    <lineage>
        <taxon>Eukaryota</taxon>
        <taxon>Metazoa</taxon>
        <taxon>Spiralia</taxon>
        <taxon>Lophotrochozoa</taxon>
        <taxon>Platyhelminthes</taxon>
        <taxon>Cestoda</taxon>
        <taxon>Eucestoda</taxon>
        <taxon>Cyclophyllidea</taxon>
        <taxon>Mesocestoididae</taxon>
        <taxon>Mesocestoides</taxon>
    </lineage>
</organism>
<evidence type="ECO:0000256" key="8">
    <source>
        <dbReference type="ARBA" id="ARBA00023288"/>
    </source>
</evidence>
<proteinExistence type="inferred from homology"/>
<dbReference type="Pfam" id="PF00071">
    <property type="entry name" value="Ras"/>
    <property type="match status" value="1"/>
</dbReference>
<reference evidence="10 11" key="1">
    <citation type="submission" date="2018-10" db="EMBL/GenBank/DDBJ databases">
        <authorList>
            <consortium name="Pathogen Informatics"/>
        </authorList>
    </citation>
    <scope>NUCLEOTIDE SEQUENCE [LARGE SCALE GENOMIC DNA]</scope>
</reference>
<evidence type="ECO:0000256" key="2">
    <source>
        <dbReference type="ARBA" id="ARBA00010142"/>
    </source>
</evidence>
<dbReference type="Gene3D" id="3.40.50.300">
    <property type="entry name" value="P-loop containing nucleotide triphosphate hydrolases"/>
    <property type="match status" value="1"/>
</dbReference>
<dbReference type="SMART" id="SM00173">
    <property type="entry name" value="RAS"/>
    <property type="match status" value="1"/>
</dbReference>
<dbReference type="PROSITE" id="PS51421">
    <property type="entry name" value="RAS"/>
    <property type="match status" value="1"/>
</dbReference>
<dbReference type="OrthoDB" id="6585768at2759"/>
<name>A0A0R3U5Y6_MESCO</name>
<dbReference type="PROSITE" id="PS51420">
    <property type="entry name" value="RHO"/>
    <property type="match status" value="1"/>
</dbReference>
<dbReference type="PANTHER" id="PTHR24072">
    <property type="entry name" value="RHO FAMILY GTPASE"/>
    <property type="match status" value="1"/>
</dbReference>
<dbReference type="AlphaFoldDB" id="A0A0R3U5Y6"/>
<dbReference type="Proteomes" id="UP000267029">
    <property type="component" value="Unassembled WGS sequence"/>
</dbReference>
<evidence type="ECO:0000313" key="10">
    <source>
        <dbReference type="EMBL" id="VDD76153.1"/>
    </source>
</evidence>
<dbReference type="InterPro" id="IPR027417">
    <property type="entry name" value="P-loop_NTPase"/>
</dbReference>
<evidence type="ECO:0000256" key="1">
    <source>
        <dbReference type="ARBA" id="ARBA00004342"/>
    </source>
</evidence>
<keyword evidence="11" id="KW-1185">Reference proteome</keyword>
<evidence type="ECO:0000256" key="7">
    <source>
        <dbReference type="ARBA" id="ARBA00023136"/>
    </source>
</evidence>
<evidence type="ECO:0000313" key="11">
    <source>
        <dbReference type="Proteomes" id="UP000267029"/>
    </source>
</evidence>
<protein>
    <submittedName>
        <fullName evidence="12">Rho-related GTP-binding protein RhoU</fullName>
    </submittedName>
</protein>
<keyword evidence="3" id="KW-1003">Cell membrane</keyword>
<keyword evidence="9" id="KW-0636">Prenylation</keyword>
<sequence length="195" mass="21453">MSRKLVIVGDGMVGKTALLQAFVHGSFHDSYIPTVFETTAMDVELAGGRTVTLGLWDTGGQEEFDQIRQLAYPGARVILLCYAIDSETSLQNIIHTWSLEVRKFCPNVPLILVGCKSDLRSRLSPRAQVDPRFAVEVQKSVGALMHIECSAKTQSNVITVFHAAANATTLDDNPTPLGTKKSNREPRRHQFCALL</sequence>
<keyword evidence="4" id="KW-0488">Methylation</keyword>
<keyword evidence="8" id="KW-0449">Lipoprotein</keyword>
<evidence type="ECO:0000256" key="3">
    <source>
        <dbReference type="ARBA" id="ARBA00022475"/>
    </source>
</evidence>
<evidence type="ECO:0000256" key="4">
    <source>
        <dbReference type="ARBA" id="ARBA00022481"/>
    </source>
</evidence>